<dbReference type="PROSITE" id="PS50106">
    <property type="entry name" value="PDZ"/>
    <property type="match status" value="2"/>
</dbReference>
<keyword evidence="3" id="KW-1185">Reference proteome</keyword>
<protein>
    <recommendedName>
        <fullName evidence="1">PDZ domain-containing protein</fullName>
    </recommendedName>
</protein>
<sequence length="230" mass="26096">MREHSSSKKKKKQINKIKIKRQNKWLIRVIDPAIAKITPNQEVIIEIDCSKEVPGIALLGGSDTFVNGPAAVILDIYEEGAIDKDGRLKVGDQIRECNDVVINKDMSYESVCMSIKPRADKMNMIVYRPQPLEYLVVQVELKLKSKQPWGTLKLRQNERGVYISEIDYSFGSAADPNRQLQRGDFLLAVDGKDVSKHSVLNIEVLFSHHKSKSIAIQVKRFKIIPKEEPS</sequence>
<dbReference type="PANTHER" id="PTHR46360">
    <property type="entry name" value="DISKS LARGE HOMOLOG 5"/>
    <property type="match status" value="1"/>
</dbReference>
<dbReference type="Gene3D" id="2.30.42.10">
    <property type="match status" value="2"/>
</dbReference>
<evidence type="ECO:0000259" key="1">
    <source>
        <dbReference type="PROSITE" id="PS50106"/>
    </source>
</evidence>
<dbReference type="SUPFAM" id="SSF50156">
    <property type="entry name" value="PDZ domain-like"/>
    <property type="match status" value="2"/>
</dbReference>
<dbReference type="Pfam" id="PF00595">
    <property type="entry name" value="PDZ"/>
    <property type="match status" value="1"/>
</dbReference>
<name>A0AAU9UJH8_EUPED</name>
<dbReference type="InterPro" id="IPR001478">
    <property type="entry name" value="PDZ"/>
</dbReference>
<dbReference type="AlphaFoldDB" id="A0AAU9UJH8"/>
<gene>
    <name evidence="2" type="ORF">EEDITHA_LOCUS13266</name>
</gene>
<feature type="domain" description="PDZ" evidence="1">
    <location>
        <begin position="138"/>
        <end position="195"/>
    </location>
</feature>
<dbReference type="SMART" id="SM00228">
    <property type="entry name" value="PDZ"/>
    <property type="match status" value="2"/>
</dbReference>
<evidence type="ECO:0000313" key="3">
    <source>
        <dbReference type="Proteomes" id="UP001153954"/>
    </source>
</evidence>
<evidence type="ECO:0000313" key="2">
    <source>
        <dbReference type="EMBL" id="CAH2098118.1"/>
    </source>
</evidence>
<dbReference type="EMBL" id="CAKOGL010000019">
    <property type="protein sequence ID" value="CAH2098118.1"/>
    <property type="molecule type" value="Genomic_DNA"/>
</dbReference>
<accession>A0AAU9UJH8</accession>
<comment type="caution">
    <text evidence="2">The sequence shown here is derived from an EMBL/GenBank/DDBJ whole genome shotgun (WGS) entry which is preliminary data.</text>
</comment>
<dbReference type="GO" id="GO:0005886">
    <property type="term" value="C:plasma membrane"/>
    <property type="evidence" value="ECO:0007669"/>
    <property type="project" value="TreeGrafter"/>
</dbReference>
<dbReference type="GO" id="GO:0035331">
    <property type="term" value="P:negative regulation of hippo signaling"/>
    <property type="evidence" value="ECO:0007669"/>
    <property type="project" value="TreeGrafter"/>
</dbReference>
<dbReference type="Proteomes" id="UP001153954">
    <property type="component" value="Unassembled WGS sequence"/>
</dbReference>
<reference evidence="2" key="1">
    <citation type="submission" date="2022-03" db="EMBL/GenBank/DDBJ databases">
        <authorList>
            <person name="Tunstrom K."/>
        </authorList>
    </citation>
    <scope>NUCLEOTIDE SEQUENCE</scope>
</reference>
<dbReference type="InterPro" id="IPR036034">
    <property type="entry name" value="PDZ_sf"/>
</dbReference>
<feature type="domain" description="PDZ" evidence="1">
    <location>
        <begin position="42"/>
        <end position="130"/>
    </location>
</feature>
<organism evidence="2 3">
    <name type="scientific">Euphydryas editha</name>
    <name type="common">Edith's checkerspot</name>
    <dbReference type="NCBI Taxonomy" id="104508"/>
    <lineage>
        <taxon>Eukaryota</taxon>
        <taxon>Metazoa</taxon>
        <taxon>Ecdysozoa</taxon>
        <taxon>Arthropoda</taxon>
        <taxon>Hexapoda</taxon>
        <taxon>Insecta</taxon>
        <taxon>Pterygota</taxon>
        <taxon>Neoptera</taxon>
        <taxon>Endopterygota</taxon>
        <taxon>Lepidoptera</taxon>
        <taxon>Glossata</taxon>
        <taxon>Ditrysia</taxon>
        <taxon>Papilionoidea</taxon>
        <taxon>Nymphalidae</taxon>
        <taxon>Nymphalinae</taxon>
        <taxon>Euphydryas</taxon>
    </lineage>
</organism>
<dbReference type="InterPro" id="IPR053004">
    <property type="entry name" value="MAGUK_Signaling_Regulators"/>
</dbReference>
<dbReference type="PANTHER" id="PTHR46360:SF1">
    <property type="entry name" value="DISKS LARGE HOMOLOG 5"/>
    <property type="match status" value="1"/>
</dbReference>
<proteinExistence type="predicted"/>